<protein>
    <submittedName>
        <fullName evidence="2">Uncharacterized protein</fullName>
    </submittedName>
</protein>
<evidence type="ECO:0000256" key="1">
    <source>
        <dbReference type="SAM" id="Phobius"/>
    </source>
</evidence>
<dbReference type="AlphaFoldDB" id="D9TF86"/>
<reference evidence="2 3" key="1">
    <citation type="journal article" date="2010" name="J. Bacteriol.">
        <title>Complete genome sequence of the cellulolytic thermophile Caldicellulosiruptor obsidiansis OB47T.</title>
        <authorList>
            <person name="Elkins J.G."/>
            <person name="Lochner A."/>
            <person name="Hamilton-Brehm S.D."/>
            <person name="Davenport K.W."/>
            <person name="Podar M."/>
            <person name="Brown S.D."/>
            <person name="Land M.L."/>
            <person name="Hauser L.J."/>
            <person name="Klingeman D.M."/>
            <person name="Raman B."/>
            <person name="Goodwin L.A."/>
            <person name="Tapia R."/>
            <person name="Meincke L.J."/>
            <person name="Detter J.C."/>
            <person name="Bruce D.C."/>
            <person name="Han C.S."/>
            <person name="Palumbo A.V."/>
            <person name="Cottingham R.W."/>
            <person name="Keller M."/>
            <person name="Graham D.E."/>
        </authorList>
    </citation>
    <scope>NUCLEOTIDE SEQUENCE [LARGE SCALE GENOMIC DNA]</scope>
    <source>
        <strain evidence="3">ATCC BAA-2073 / strain OB47</strain>
    </source>
</reference>
<keyword evidence="3" id="KW-1185">Reference proteome</keyword>
<dbReference type="EMBL" id="CP002164">
    <property type="protein sequence ID" value="ADL42856.1"/>
    <property type="molecule type" value="Genomic_DNA"/>
</dbReference>
<proteinExistence type="predicted"/>
<dbReference type="HOGENOM" id="CLU_2714766_0_0_9"/>
<dbReference type="Proteomes" id="UP000000347">
    <property type="component" value="Chromosome"/>
</dbReference>
<keyword evidence="1" id="KW-0812">Transmembrane</keyword>
<sequence>MKVCEVLYSYLINKAEQYKIKGKIFYRLDVNNNFYIYFISFFKGFYLGLLFYVNRREGAILKIITTYRYFTF</sequence>
<keyword evidence="1" id="KW-1133">Transmembrane helix</keyword>
<organism evidence="2 3">
    <name type="scientific">Caldicellulosiruptor obsidiansis (strain ATCC BAA-2073 / JCM 16842 / OB47)</name>
    <dbReference type="NCBI Taxonomy" id="608506"/>
    <lineage>
        <taxon>Bacteria</taxon>
        <taxon>Bacillati</taxon>
        <taxon>Bacillota</taxon>
        <taxon>Bacillota incertae sedis</taxon>
        <taxon>Caldicellulosiruptorales</taxon>
        <taxon>Caldicellulosiruptoraceae</taxon>
        <taxon>Caldicellulosiruptor</taxon>
    </lineage>
</organism>
<gene>
    <name evidence="2" type="ordered locus">COB47_1571</name>
</gene>
<accession>D9TF86</accession>
<dbReference type="STRING" id="608506.COB47_1571"/>
<evidence type="ECO:0000313" key="2">
    <source>
        <dbReference type="EMBL" id="ADL42856.1"/>
    </source>
</evidence>
<dbReference type="KEGG" id="cob:COB47_1571"/>
<feature type="transmembrane region" description="Helical" evidence="1">
    <location>
        <begin position="34"/>
        <end position="53"/>
    </location>
</feature>
<keyword evidence="1" id="KW-0472">Membrane</keyword>
<name>D9TF86_CALOO</name>
<evidence type="ECO:0000313" key="3">
    <source>
        <dbReference type="Proteomes" id="UP000000347"/>
    </source>
</evidence>